<keyword evidence="5" id="KW-0328">Glycosyltransferase</keyword>
<keyword evidence="4" id="KW-0337">GPI-anchor biosynthesis</keyword>
<dbReference type="SUPFAM" id="SSF48403">
    <property type="entry name" value="Ankyrin repeat"/>
    <property type="match status" value="1"/>
</dbReference>
<protein>
    <recommendedName>
        <fullName evidence="14">GPI alpha-1,4-mannosyltransferase I, catalytic subunit</fullName>
    </recommendedName>
    <alternativeName>
        <fullName evidence="12">GPI mannosyltransferase I</fullName>
    </alternativeName>
    <alternativeName>
        <fullName evidence="11">Phosphatidylinositol-glycan biosynthesis class M protein</fullName>
    </alternativeName>
</protein>
<sequence length="998" mass="114548">MADHDESLSSTSDYHCPLSRDYWMELLYHGQYEEPFVSRAVSNLLQQGAEVNKTDWSGSGQTCLHYANTYKYESVPEVLFRHGADVDAQDRLGMTPVYLACSDDRFPEEALHFLISRKANPLIESRKGDIPLTALTPAKRHLTDLVFDYTFGGCTDIIVKLPWLTEVMHRNSPGFSKLCNNSFSIEWKSQDLHDLSDTICGANANPENLTCFLNAYEDVAVAMFDQIKSANPIGSILSQMSLSGWSFERYRVKNEKCLDLIRIIFNSRVALRFVQRLEIDRVAVGDVIKVGCPYIGLKELTDLVARMLQLGVHVTHVDFHDVWAVLINSEFYHMITEAKNEDVSRMVQSGLLSPEVILKHDVHVTSVKLLSYIKHDYNREIVKEVSRRDVVQFLDYFCDQGLKEAVLRVYEGKDLAKVQERINQMPNVTSLIQLSRDVSRKIIIETFDIKTSQEFDSVLERLPKAKQRFRLYPVILAKCSKEATDYAACVLKKDNVSLNDCKEAFGNGSVTKMANWLAKFTSLDYKAHLFISLTVRLALVGYGIYHDQISSVPYTDIDYKVFTDAARHVLEHKSPYDRHTYRYSPLLAFFLIPNVILHHAFGKVLFCLVDLVDAILIRTIVKATLTEYLQFTGEGDKNQNCPPVMGRNRKKSKPNKGKKAEKKSADETELTANLAMIIWLYNPLTVAVGTRGNCDSIAVFFVLATLYALQCQKRYFLAGLIHGVAIHFRLYPLMYSLTFYMYLSKFSTYSLEDRRKSRSNSGGGVKEITGLSDVRIAALRKPEKKTIFKKKYLLYLVPNFDQIRLVQGCVLSLFTLIGIFYSLYGYKFLFETYLYHFIRKDTRHNFSLYFYLQYLTAWIKNVGIWQKVLVVLPQIVLLVVFSFRYGLNRFSLNFSVLAQTIVIVTYNSVLTSQYFVWIMAVLPLCLWQIRMTTSNAVFLVVVWFAAQGAWLLPAYFLEFHGQNTFLFIWIQSVSFFCANIAILGRLIMFFMPIKKKEA</sequence>
<proteinExistence type="inferred from homology"/>
<evidence type="ECO:0000256" key="1">
    <source>
        <dbReference type="ARBA" id="ARBA00004477"/>
    </source>
</evidence>
<feature type="transmembrane region" description="Helical" evidence="17">
    <location>
        <begin position="936"/>
        <end position="956"/>
    </location>
</feature>
<keyword evidence="19" id="KW-1185">Reference proteome</keyword>
<keyword evidence="9 17" id="KW-1133">Transmembrane helix</keyword>
<comment type="subcellular location">
    <subcellularLocation>
        <location evidence="1">Endoplasmic reticulum membrane</location>
        <topology evidence="1">Multi-pass membrane protein</topology>
    </subcellularLocation>
</comment>
<feature type="repeat" description="ANK" evidence="15">
    <location>
        <begin position="59"/>
        <end position="91"/>
    </location>
</feature>
<keyword evidence="6" id="KW-0808">Transferase</keyword>
<dbReference type="Gene3D" id="1.25.40.20">
    <property type="entry name" value="Ankyrin repeat-containing domain"/>
    <property type="match status" value="1"/>
</dbReference>
<evidence type="ECO:0000256" key="6">
    <source>
        <dbReference type="ARBA" id="ARBA00022679"/>
    </source>
</evidence>
<dbReference type="PANTHER" id="PTHR12886">
    <property type="entry name" value="PIG-M MANNOSYLTRANSFERASE"/>
    <property type="match status" value="1"/>
</dbReference>
<keyword evidence="7 17" id="KW-0812">Transmembrane</keyword>
<feature type="region of interest" description="Disordered" evidence="16">
    <location>
        <begin position="639"/>
        <end position="665"/>
    </location>
</feature>
<feature type="transmembrane region" description="Helical" evidence="17">
    <location>
        <begin position="968"/>
        <end position="991"/>
    </location>
</feature>
<dbReference type="Pfam" id="PF05007">
    <property type="entry name" value="Mannosyl_trans"/>
    <property type="match status" value="2"/>
</dbReference>
<dbReference type="InterPro" id="IPR007704">
    <property type="entry name" value="PIG-M"/>
</dbReference>
<dbReference type="SMART" id="SM00248">
    <property type="entry name" value="ANK"/>
    <property type="match status" value="2"/>
</dbReference>
<evidence type="ECO:0000256" key="4">
    <source>
        <dbReference type="ARBA" id="ARBA00022502"/>
    </source>
</evidence>
<dbReference type="PROSITE" id="PS50297">
    <property type="entry name" value="ANK_REP_REGION"/>
    <property type="match status" value="1"/>
</dbReference>
<comment type="caution">
    <text evidence="18">The sequence shown here is derived from an EMBL/GenBank/DDBJ whole genome shotgun (WGS) entry which is preliminary data.</text>
</comment>
<evidence type="ECO:0000256" key="11">
    <source>
        <dbReference type="ARBA" id="ARBA00031139"/>
    </source>
</evidence>
<dbReference type="Pfam" id="PF00023">
    <property type="entry name" value="Ank"/>
    <property type="match status" value="1"/>
</dbReference>
<comment type="similarity">
    <text evidence="3">Belongs to the PIGM family.</text>
</comment>
<dbReference type="GO" id="GO:0005789">
    <property type="term" value="C:endoplasmic reticulum membrane"/>
    <property type="evidence" value="ECO:0007669"/>
    <property type="project" value="UniProtKB-SubCell"/>
</dbReference>
<feature type="transmembrane region" description="Helical" evidence="17">
    <location>
        <begin position="864"/>
        <end position="883"/>
    </location>
</feature>
<gene>
    <name evidence="18" type="ORF">GEV33_014202</name>
</gene>
<evidence type="ECO:0000256" key="17">
    <source>
        <dbReference type="SAM" id="Phobius"/>
    </source>
</evidence>
<dbReference type="EMBL" id="JABDTM020028655">
    <property type="protein sequence ID" value="KAH0808585.1"/>
    <property type="molecule type" value="Genomic_DNA"/>
</dbReference>
<evidence type="ECO:0000256" key="8">
    <source>
        <dbReference type="ARBA" id="ARBA00022824"/>
    </source>
</evidence>
<dbReference type="GO" id="GO:0004376">
    <property type="term" value="F:GPI mannosyltransferase activity"/>
    <property type="evidence" value="ECO:0007669"/>
    <property type="project" value="InterPro"/>
</dbReference>
<feature type="transmembrane region" description="Helical" evidence="17">
    <location>
        <begin position="715"/>
        <end position="743"/>
    </location>
</feature>
<evidence type="ECO:0000256" key="15">
    <source>
        <dbReference type="PROSITE-ProRule" id="PRU00023"/>
    </source>
</evidence>
<dbReference type="Proteomes" id="UP000719412">
    <property type="component" value="Unassembled WGS sequence"/>
</dbReference>
<evidence type="ECO:0000256" key="7">
    <source>
        <dbReference type="ARBA" id="ARBA00022692"/>
    </source>
</evidence>
<evidence type="ECO:0000256" key="3">
    <source>
        <dbReference type="ARBA" id="ARBA00011071"/>
    </source>
</evidence>
<reference evidence="18" key="2">
    <citation type="submission" date="2021-08" db="EMBL/GenBank/DDBJ databases">
        <authorList>
            <person name="Eriksson T."/>
        </authorList>
    </citation>
    <scope>NUCLEOTIDE SEQUENCE</scope>
    <source>
        <strain evidence="18">Stoneville</strain>
        <tissue evidence="18">Whole head</tissue>
    </source>
</reference>
<dbReference type="GO" id="GO:1990529">
    <property type="term" value="C:glycosylphosphatidylinositol-mannosyltransferase I complex"/>
    <property type="evidence" value="ECO:0007669"/>
    <property type="project" value="TreeGrafter"/>
</dbReference>
<evidence type="ECO:0000313" key="18">
    <source>
        <dbReference type="EMBL" id="KAH0808585.1"/>
    </source>
</evidence>
<comment type="function">
    <text evidence="13">Catalytic subunit of the glycosylphosphatidylinositol-mannosyltransferase I complex which catalyzes the transfer of the first mannose, via an alpha-1,4 bond from a dolichol-phosphate-mannose (Dol-P-Man) to the glucosaminyl acyl phosphatidylinositol (GlcN-(acyl)PI) intermediate to generate alpha-D-Man-(1-&gt;4)-alpha-D-GlcN-(1-&gt;6)-(1-radyl,2-acyl-sn-glycero-3-phospho)-2-acyl-inositol and participates in the sixth step of the glycosylphosphatidylinositol-anchor biosynthesis.</text>
</comment>
<evidence type="ECO:0000256" key="9">
    <source>
        <dbReference type="ARBA" id="ARBA00022989"/>
    </source>
</evidence>
<reference evidence="18" key="1">
    <citation type="journal article" date="2020" name="J Insects Food Feed">
        <title>The yellow mealworm (Tenebrio molitor) genome: a resource for the emerging insects as food and feed industry.</title>
        <authorList>
            <person name="Eriksson T."/>
            <person name="Andere A."/>
            <person name="Kelstrup H."/>
            <person name="Emery V."/>
            <person name="Picard C."/>
        </authorList>
    </citation>
    <scope>NUCLEOTIDE SEQUENCE</scope>
    <source>
        <strain evidence="18">Stoneville</strain>
        <tissue evidence="18">Whole head</tissue>
    </source>
</reference>
<keyword evidence="8" id="KW-0256">Endoplasmic reticulum</keyword>
<comment type="pathway">
    <text evidence="2">Glycolipid biosynthesis; glycosylphosphatidylinositol-anchor biosynthesis.</text>
</comment>
<evidence type="ECO:0000256" key="14">
    <source>
        <dbReference type="ARBA" id="ARBA00093608"/>
    </source>
</evidence>
<keyword evidence="15" id="KW-0040">ANK repeat</keyword>
<dbReference type="PROSITE" id="PS50088">
    <property type="entry name" value="ANK_REPEAT"/>
    <property type="match status" value="1"/>
</dbReference>
<dbReference type="InterPro" id="IPR036770">
    <property type="entry name" value="Ankyrin_rpt-contain_sf"/>
</dbReference>
<evidence type="ECO:0000256" key="16">
    <source>
        <dbReference type="SAM" id="MobiDB-lite"/>
    </source>
</evidence>
<feature type="transmembrane region" description="Helical" evidence="17">
    <location>
        <begin position="805"/>
        <end position="824"/>
    </location>
</feature>
<organism evidence="18 19">
    <name type="scientific">Tenebrio molitor</name>
    <name type="common">Yellow mealworm beetle</name>
    <dbReference type="NCBI Taxonomy" id="7067"/>
    <lineage>
        <taxon>Eukaryota</taxon>
        <taxon>Metazoa</taxon>
        <taxon>Ecdysozoa</taxon>
        <taxon>Arthropoda</taxon>
        <taxon>Hexapoda</taxon>
        <taxon>Insecta</taxon>
        <taxon>Pterygota</taxon>
        <taxon>Neoptera</taxon>
        <taxon>Endopterygota</taxon>
        <taxon>Coleoptera</taxon>
        <taxon>Polyphaga</taxon>
        <taxon>Cucujiformia</taxon>
        <taxon>Tenebrionidae</taxon>
        <taxon>Tenebrio</taxon>
    </lineage>
</organism>
<dbReference type="GO" id="GO:0006506">
    <property type="term" value="P:GPI anchor biosynthetic process"/>
    <property type="evidence" value="ECO:0007669"/>
    <property type="project" value="UniProtKB-UniPathway"/>
</dbReference>
<feature type="compositionally biased region" description="Basic residues" evidence="16">
    <location>
        <begin position="647"/>
        <end position="661"/>
    </location>
</feature>
<accession>A0A8J6GYR1</accession>
<dbReference type="PANTHER" id="PTHR12886:SF0">
    <property type="entry name" value="GPI MANNOSYLTRANSFERASE 1"/>
    <property type="match status" value="1"/>
</dbReference>
<dbReference type="InterPro" id="IPR002110">
    <property type="entry name" value="Ankyrin_rpt"/>
</dbReference>
<evidence type="ECO:0000256" key="2">
    <source>
        <dbReference type="ARBA" id="ARBA00004687"/>
    </source>
</evidence>
<evidence type="ECO:0000256" key="10">
    <source>
        <dbReference type="ARBA" id="ARBA00023136"/>
    </source>
</evidence>
<evidence type="ECO:0000256" key="12">
    <source>
        <dbReference type="ARBA" id="ARBA00032997"/>
    </source>
</evidence>
<dbReference type="GO" id="GO:0051751">
    <property type="term" value="F:alpha-1,4-mannosyltransferase activity"/>
    <property type="evidence" value="ECO:0007669"/>
    <property type="project" value="InterPro"/>
</dbReference>
<evidence type="ECO:0000256" key="13">
    <source>
        <dbReference type="ARBA" id="ARBA00093408"/>
    </source>
</evidence>
<dbReference type="AlphaFoldDB" id="A0A8J6GYR1"/>
<dbReference type="UniPathway" id="UPA00196"/>
<keyword evidence="10 17" id="KW-0472">Membrane</keyword>
<name>A0A8J6GYR1_TENMO</name>
<evidence type="ECO:0000256" key="5">
    <source>
        <dbReference type="ARBA" id="ARBA00022676"/>
    </source>
</evidence>
<evidence type="ECO:0000313" key="19">
    <source>
        <dbReference type="Proteomes" id="UP000719412"/>
    </source>
</evidence>